<evidence type="ECO:0000313" key="3">
    <source>
        <dbReference type="Proteomes" id="UP000193467"/>
    </source>
</evidence>
<feature type="non-terminal residue" evidence="2">
    <location>
        <position position="178"/>
    </location>
</feature>
<protein>
    <submittedName>
        <fullName evidence="2">Uncharacterized protein</fullName>
    </submittedName>
</protein>
<organism evidence="2 3">
    <name type="scientific">Leucosporidium creatinivorum</name>
    <dbReference type="NCBI Taxonomy" id="106004"/>
    <lineage>
        <taxon>Eukaryota</taxon>
        <taxon>Fungi</taxon>
        <taxon>Dikarya</taxon>
        <taxon>Basidiomycota</taxon>
        <taxon>Pucciniomycotina</taxon>
        <taxon>Microbotryomycetes</taxon>
        <taxon>Leucosporidiales</taxon>
        <taxon>Leucosporidium</taxon>
    </lineage>
</organism>
<feature type="compositionally biased region" description="Low complexity" evidence="1">
    <location>
        <begin position="39"/>
        <end position="50"/>
    </location>
</feature>
<evidence type="ECO:0000313" key="2">
    <source>
        <dbReference type="EMBL" id="ORY79794.1"/>
    </source>
</evidence>
<name>A0A1Y2F8K4_9BASI</name>
<reference evidence="2 3" key="1">
    <citation type="submission" date="2016-07" db="EMBL/GenBank/DDBJ databases">
        <title>Pervasive Adenine N6-methylation of Active Genes in Fungi.</title>
        <authorList>
            <consortium name="DOE Joint Genome Institute"/>
            <person name="Mondo S.J."/>
            <person name="Dannebaum R.O."/>
            <person name="Kuo R.C."/>
            <person name="Labutti K."/>
            <person name="Haridas S."/>
            <person name="Kuo A."/>
            <person name="Salamov A."/>
            <person name="Ahrendt S.R."/>
            <person name="Lipzen A."/>
            <person name="Sullivan W."/>
            <person name="Andreopoulos W.B."/>
            <person name="Clum A."/>
            <person name="Lindquist E."/>
            <person name="Daum C."/>
            <person name="Ramamoorthy G.K."/>
            <person name="Gryganskyi A."/>
            <person name="Culley D."/>
            <person name="Magnuson J.K."/>
            <person name="James T.Y."/>
            <person name="O'Malley M.A."/>
            <person name="Stajich J.E."/>
            <person name="Spatafora J.W."/>
            <person name="Visel A."/>
            <person name="Grigoriev I.V."/>
        </authorList>
    </citation>
    <scope>NUCLEOTIDE SEQUENCE [LARGE SCALE GENOMIC DNA]</scope>
    <source>
        <strain evidence="2 3">62-1032</strain>
    </source>
</reference>
<dbReference type="Proteomes" id="UP000193467">
    <property type="component" value="Unassembled WGS sequence"/>
</dbReference>
<sequence length="178" mass="19720">MWRRKRTRWLSSLHNDALLLSSCSKTKKTTRMARMMDRAPQSLPARLRLPPSSPSPLPATASQRKKTSSPRAAQVPSPRLDILWGNATTSQNTQWLPVVVAYRIGAVLAALLGARRKLGIGSFNTSPTFSSMSMSNGVKRKGLRAMVHPHRPFSAPFPSLPQWWQSSKSSSCPLCRSL</sequence>
<keyword evidence="3" id="KW-1185">Reference proteome</keyword>
<evidence type="ECO:0000256" key="1">
    <source>
        <dbReference type="SAM" id="MobiDB-lite"/>
    </source>
</evidence>
<proteinExistence type="predicted"/>
<dbReference type="InParanoid" id="A0A1Y2F8K4"/>
<feature type="region of interest" description="Disordered" evidence="1">
    <location>
        <begin position="39"/>
        <end position="76"/>
    </location>
</feature>
<dbReference type="AlphaFoldDB" id="A0A1Y2F8K4"/>
<accession>A0A1Y2F8K4</accession>
<gene>
    <name evidence="2" type="ORF">BCR35DRAFT_304628</name>
</gene>
<dbReference type="EMBL" id="MCGR01000026">
    <property type="protein sequence ID" value="ORY79794.1"/>
    <property type="molecule type" value="Genomic_DNA"/>
</dbReference>
<comment type="caution">
    <text evidence="2">The sequence shown here is derived from an EMBL/GenBank/DDBJ whole genome shotgun (WGS) entry which is preliminary data.</text>
</comment>